<feature type="transmembrane region" description="Helical" evidence="8">
    <location>
        <begin position="73"/>
        <end position="94"/>
    </location>
</feature>
<dbReference type="GO" id="GO:0016887">
    <property type="term" value="F:ATP hydrolysis activity"/>
    <property type="evidence" value="ECO:0007669"/>
    <property type="project" value="InterPro"/>
</dbReference>
<dbReference type="Pfam" id="PF00005">
    <property type="entry name" value="ABC_tran"/>
    <property type="match status" value="1"/>
</dbReference>
<keyword evidence="4" id="KW-0547">Nucleotide-binding</keyword>
<name>A0A5P1E4B4_ASPOF</name>
<evidence type="ECO:0000256" key="6">
    <source>
        <dbReference type="ARBA" id="ARBA00022989"/>
    </source>
</evidence>
<evidence type="ECO:0000256" key="1">
    <source>
        <dbReference type="ARBA" id="ARBA00004141"/>
    </source>
</evidence>
<feature type="transmembrane region" description="Helical" evidence="8">
    <location>
        <begin position="100"/>
        <end position="119"/>
    </location>
</feature>
<evidence type="ECO:0000256" key="3">
    <source>
        <dbReference type="ARBA" id="ARBA00022692"/>
    </source>
</evidence>
<dbReference type="InterPro" id="IPR044746">
    <property type="entry name" value="ABCC_6TM_D1"/>
</dbReference>
<sequence>MGSFSFLGAFTGLPLPEKLSVAAHGLFIILFIFFVSARAVFSFTGFQLSPGKDDRPGPVLIDGKVVLNRWFKVCIACCLYVLLLQLGLLGYQLVLSDYSAIYLPLIQSLAWLVLVLSVYNCKVKASGTFPSLTRLWWAVSFGLCGSNLYVDTKGLIDESHRVNSHLIANCISVPPLVLLCVAALRGTTGIELFRDEESLREPLVVEEEEEPGCLKVTPYDDAGLCSLATLSWLDPLLAIGAKRPLELKDIPLLAPKDRSKTCYKILSSNWERLKAENPSEQPSLSLAICRSFWKEAVLNAVFAGLNTVVSYAGPYLINDFVDYLGGNITYPHEGYILAGVFLGAKLIETLTSRQWYVGVDILGMHVRSALTAMVYRKGLRLSSLARQCHTSGEIVNYMAVDVQRIGDYSWYLHDMWMLPLQIILALAILYKNVGIATLATLIATIISILVTIPLAKMQEEYQDKLMAAKDERMRKTSECLKNMRILKLQAWEDRYRLKLEEMRNVEFKWLRKSLYSQAFVTFIFWGSPIFVSVITFGTSILLGHKLTAGSVLSALATFRILQEPLRNFPDLVSMIAQTKVSIDRISGFLQEEDLQEDATLSIPRGLTSNAIEIKDGYFCWDPLASSPTLSEIQLQVERGMRVAVCGMVGSGKSSFLSCILGEIPKLSGEVRISGTSAYVPQSAWIQSGNIEENILFGSPMDKQKYKSVLHACSLKKDLELLAHGDQTIIGDRGINLSGGQKHRSKGCSLLEPSIKMLIYIYSMIPSVLWMHIQEANYSRSIY</sequence>
<evidence type="ECO:0000256" key="2">
    <source>
        <dbReference type="ARBA" id="ARBA00022448"/>
    </source>
</evidence>
<dbReference type="Gramene" id="ONK57309">
    <property type="protein sequence ID" value="ONK57309"/>
    <property type="gene ID" value="A4U43_C10F18750"/>
</dbReference>
<evidence type="ECO:0000256" key="5">
    <source>
        <dbReference type="ARBA" id="ARBA00022840"/>
    </source>
</evidence>
<dbReference type="PANTHER" id="PTHR24223:SF189">
    <property type="entry name" value="ABC TRANSPORTER C FAMILY MEMBER 5"/>
    <property type="match status" value="1"/>
</dbReference>
<dbReference type="PANTHER" id="PTHR24223">
    <property type="entry name" value="ATP-BINDING CASSETTE SUB-FAMILY C"/>
    <property type="match status" value="1"/>
</dbReference>
<keyword evidence="3 8" id="KW-0812">Transmembrane</keyword>
<dbReference type="EMBL" id="CM007390">
    <property type="protein sequence ID" value="ONK57309.1"/>
    <property type="molecule type" value="Genomic_DNA"/>
</dbReference>
<dbReference type="SUPFAM" id="SSF52540">
    <property type="entry name" value="P-loop containing nucleoside triphosphate hydrolases"/>
    <property type="match status" value="1"/>
</dbReference>
<accession>A0A5P1E4B4</accession>
<evidence type="ECO:0000256" key="8">
    <source>
        <dbReference type="SAM" id="Phobius"/>
    </source>
</evidence>
<evidence type="ECO:0000256" key="7">
    <source>
        <dbReference type="ARBA" id="ARBA00023136"/>
    </source>
</evidence>
<feature type="domain" description="ABC transmembrane type-1" evidence="9">
    <location>
        <begin position="297"/>
        <end position="577"/>
    </location>
</feature>
<organism evidence="10 11">
    <name type="scientific">Asparagus officinalis</name>
    <name type="common">Garden asparagus</name>
    <dbReference type="NCBI Taxonomy" id="4686"/>
    <lineage>
        <taxon>Eukaryota</taxon>
        <taxon>Viridiplantae</taxon>
        <taxon>Streptophyta</taxon>
        <taxon>Embryophyta</taxon>
        <taxon>Tracheophyta</taxon>
        <taxon>Spermatophyta</taxon>
        <taxon>Magnoliopsida</taxon>
        <taxon>Liliopsida</taxon>
        <taxon>Asparagales</taxon>
        <taxon>Asparagaceae</taxon>
        <taxon>Asparagoideae</taxon>
        <taxon>Asparagus</taxon>
    </lineage>
</organism>
<keyword evidence="11" id="KW-1185">Reference proteome</keyword>
<keyword evidence="2" id="KW-0813">Transport</keyword>
<feature type="transmembrane region" description="Helical" evidence="8">
    <location>
        <begin position="408"/>
        <end position="429"/>
    </location>
</feature>
<dbReference type="OMA" id="ANVACER"/>
<dbReference type="InterPro" id="IPR003439">
    <property type="entry name" value="ABC_transporter-like_ATP-bd"/>
</dbReference>
<feature type="transmembrane region" description="Helical" evidence="8">
    <location>
        <begin position="435"/>
        <end position="455"/>
    </location>
</feature>
<dbReference type="FunFam" id="1.20.1560.10:FF:000003">
    <property type="entry name" value="ABC transporter C family member 10"/>
    <property type="match status" value="1"/>
</dbReference>
<evidence type="ECO:0000313" key="10">
    <source>
        <dbReference type="EMBL" id="ONK57309.1"/>
    </source>
</evidence>
<gene>
    <name evidence="10" type="ORF">A4U43_C10F18750</name>
</gene>
<evidence type="ECO:0000256" key="4">
    <source>
        <dbReference type="ARBA" id="ARBA00022741"/>
    </source>
</evidence>
<dbReference type="Pfam" id="PF00664">
    <property type="entry name" value="ABC_membrane"/>
    <property type="match status" value="1"/>
</dbReference>
<dbReference type="GO" id="GO:0140359">
    <property type="term" value="F:ABC-type transporter activity"/>
    <property type="evidence" value="ECO:0007669"/>
    <property type="project" value="InterPro"/>
</dbReference>
<feature type="transmembrane region" description="Helical" evidence="8">
    <location>
        <begin position="20"/>
        <end position="41"/>
    </location>
</feature>
<dbReference type="InterPro" id="IPR050173">
    <property type="entry name" value="ABC_transporter_C-like"/>
</dbReference>
<keyword evidence="6 8" id="KW-1133">Transmembrane helix</keyword>
<dbReference type="PROSITE" id="PS50929">
    <property type="entry name" value="ABC_TM1F"/>
    <property type="match status" value="1"/>
</dbReference>
<dbReference type="InterPro" id="IPR011527">
    <property type="entry name" value="ABC1_TM_dom"/>
</dbReference>
<dbReference type="Gene3D" id="1.20.1560.10">
    <property type="entry name" value="ABC transporter type 1, transmembrane domain"/>
    <property type="match status" value="1"/>
</dbReference>
<dbReference type="InterPro" id="IPR036640">
    <property type="entry name" value="ABC1_TM_sf"/>
</dbReference>
<dbReference type="Proteomes" id="UP000243459">
    <property type="component" value="Chromosome 10"/>
</dbReference>
<proteinExistence type="predicted"/>
<dbReference type="SUPFAM" id="SSF90123">
    <property type="entry name" value="ABC transporter transmembrane region"/>
    <property type="match status" value="1"/>
</dbReference>
<dbReference type="InterPro" id="IPR027417">
    <property type="entry name" value="P-loop_NTPase"/>
</dbReference>
<feature type="transmembrane region" description="Helical" evidence="8">
    <location>
        <begin position="518"/>
        <end position="536"/>
    </location>
</feature>
<protein>
    <recommendedName>
        <fullName evidence="9">ABC transmembrane type-1 domain-containing protein</fullName>
    </recommendedName>
</protein>
<dbReference type="GO" id="GO:0016020">
    <property type="term" value="C:membrane"/>
    <property type="evidence" value="ECO:0007669"/>
    <property type="project" value="UniProtKB-SubCell"/>
</dbReference>
<keyword evidence="7 8" id="KW-0472">Membrane</keyword>
<reference evidence="11" key="1">
    <citation type="journal article" date="2017" name="Nat. Commun.">
        <title>The asparagus genome sheds light on the origin and evolution of a young Y chromosome.</title>
        <authorList>
            <person name="Harkess A."/>
            <person name="Zhou J."/>
            <person name="Xu C."/>
            <person name="Bowers J.E."/>
            <person name="Van der Hulst R."/>
            <person name="Ayyampalayam S."/>
            <person name="Mercati F."/>
            <person name="Riccardi P."/>
            <person name="McKain M.R."/>
            <person name="Kakrana A."/>
            <person name="Tang H."/>
            <person name="Ray J."/>
            <person name="Groenendijk J."/>
            <person name="Arikit S."/>
            <person name="Mathioni S.M."/>
            <person name="Nakano M."/>
            <person name="Shan H."/>
            <person name="Telgmann-Rauber A."/>
            <person name="Kanno A."/>
            <person name="Yue Z."/>
            <person name="Chen H."/>
            <person name="Li W."/>
            <person name="Chen Y."/>
            <person name="Xu X."/>
            <person name="Zhang Y."/>
            <person name="Luo S."/>
            <person name="Chen H."/>
            <person name="Gao J."/>
            <person name="Mao Z."/>
            <person name="Pires J.C."/>
            <person name="Luo M."/>
            <person name="Kudrna D."/>
            <person name="Wing R.A."/>
            <person name="Meyers B.C."/>
            <person name="Yi K."/>
            <person name="Kong H."/>
            <person name="Lavrijsen P."/>
            <person name="Sunseri F."/>
            <person name="Falavigna A."/>
            <person name="Ye Y."/>
            <person name="Leebens-Mack J.H."/>
            <person name="Chen G."/>
        </authorList>
    </citation>
    <scope>NUCLEOTIDE SEQUENCE [LARGE SCALE GENOMIC DNA]</scope>
    <source>
        <strain evidence="11">cv. DH0086</strain>
    </source>
</reference>
<dbReference type="AlphaFoldDB" id="A0A5P1E4B4"/>
<evidence type="ECO:0000259" key="9">
    <source>
        <dbReference type="PROSITE" id="PS50929"/>
    </source>
</evidence>
<dbReference type="GO" id="GO:0005524">
    <property type="term" value="F:ATP binding"/>
    <property type="evidence" value="ECO:0007669"/>
    <property type="project" value="UniProtKB-KW"/>
</dbReference>
<dbReference type="CDD" id="cd18579">
    <property type="entry name" value="ABC_6TM_ABCC_D1"/>
    <property type="match status" value="1"/>
</dbReference>
<comment type="subcellular location">
    <subcellularLocation>
        <location evidence="1">Membrane</location>
        <topology evidence="1">Multi-pass membrane protein</topology>
    </subcellularLocation>
</comment>
<evidence type="ECO:0000313" key="11">
    <source>
        <dbReference type="Proteomes" id="UP000243459"/>
    </source>
</evidence>
<keyword evidence="5" id="KW-0067">ATP-binding</keyword>
<dbReference type="Gene3D" id="3.40.50.300">
    <property type="entry name" value="P-loop containing nucleotide triphosphate hydrolases"/>
    <property type="match status" value="1"/>
</dbReference>